<feature type="domain" description="Schlafen AlbA-2" evidence="1">
    <location>
        <begin position="1882"/>
        <end position="2023"/>
    </location>
</feature>
<dbReference type="InterPro" id="IPR047187">
    <property type="entry name" value="SF1_C_Upf1"/>
</dbReference>
<keyword evidence="6" id="KW-0378">Hydrolase</keyword>
<gene>
    <name evidence="6" type="ORF">FHS83_000858</name>
</gene>
<dbReference type="Pfam" id="PF04326">
    <property type="entry name" value="SLFN_AlbA_2"/>
    <property type="match status" value="1"/>
</dbReference>
<evidence type="ECO:0000313" key="7">
    <source>
        <dbReference type="Proteomes" id="UP000570514"/>
    </source>
</evidence>
<dbReference type="InterPro" id="IPR027417">
    <property type="entry name" value="P-loop_NTPase"/>
</dbReference>
<dbReference type="GO" id="GO:0004519">
    <property type="term" value="F:endonuclease activity"/>
    <property type="evidence" value="ECO:0007669"/>
    <property type="project" value="UniProtKB-KW"/>
</dbReference>
<dbReference type="SUPFAM" id="SSF52540">
    <property type="entry name" value="P-loop containing nucleoside triphosphate hydrolases"/>
    <property type="match status" value="2"/>
</dbReference>
<dbReference type="CDD" id="cd18808">
    <property type="entry name" value="SF1_C_Upf1"/>
    <property type="match status" value="1"/>
</dbReference>
<accession>A0A846MWY9</accession>
<evidence type="ECO:0000259" key="2">
    <source>
        <dbReference type="Pfam" id="PF11784"/>
    </source>
</evidence>
<evidence type="ECO:0000259" key="1">
    <source>
        <dbReference type="Pfam" id="PF04326"/>
    </source>
</evidence>
<dbReference type="InterPro" id="IPR045055">
    <property type="entry name" value="DNA2/NAM7-like"/>
</dbReference>
<protein>
    <submittedName>
        <fullName evidence="6">Very-short-patch-repair endonuclease</fullName>
    </submittedName>
</protein>
<feature type="domain" description="DNA2/NAM7 helicase helicase" evidence="3">
    <location>
        <begin position="1222"/>
        <end position="1263"/>
    </location>
</feature>
<dbReference type="Pfam" id="PF11784">
    <property type="entry name" value="DUF3320"/>
    <property type="match status" value="1"/>
</dbReference>
<dbReference type="InterPro" id="IPR025103">
    <property type="entry name" value="DUF4011"/>
</dbReference>
<evidence type="ECO:0000313" key="6">
    <source>
        <dbReference type="EMBL" id="NIK87540.1"/>
    </source>
</evidence>
<dbReference type="FunFam" id="3.40.960.10:FF:000002">
    <property type="entry name" value="DNA helicase related protein"/>
    <property type="match status" value="1"/>
</dbReference>
<dbReference type="Proteomes" id="UP000570514">
    <property type="component" value="Unassembled WGS sequence"/>
</dbReference>
<dbReference type="InterPro" id="IPR038461">
    <property type="entry name" value="Schlafen_AlbA_2_dom_sf"/>
</dbReference>
<feature type="domain" description="Restriction endonuclease type II-like" evidence="5">
    <location>
        <begin position="1533"/>
        <end position="1629"/>
    </location>
</feature>
<dbReference type="InterPro" id="IPR041677">
    <property type="entry name" value="DNA2/NAM7_AAA_11"/>
</dbReference>
<name>A0A846MWY9_9PROT</name>
<dbReference type="Gene3D" id="3.30.950.30">
    <property type="entry name" value="Schlafen, AAA domain"/>
    <property type="match status" value="1"/>
</dbReference>
<keyword evidence="6" id="KW-0540">Nuclease</keyword>
<feature type="domain" description="DNA2/NAM7 helicase-like C-terminal" evidence="4">
    <location>
        <begin position="1298"/>
        <end position="1484"/>
    </location>
</feature>
<feature type="domain" description="DUF3320" evidence="2">
    <location>
        <begin position="1695"/>
        <end position="1742"/>
    </location>
</feature>
<feature type="domain" description="DNA2/NAM7 helicase helicase" evidence="3">
    <location>
        <begin position="322"/>
        <end position="386"/>
    </location>
</feature>
<dbReference type="InterPro" id="IPR011335">
    <property type="entry name" value="Restrct_endonuc-II-like"/>
</dbReference>
<dbReference type="SUPFAM" id="SSF52980">
    <property type="entry name" value="Restriction endonuclease-like"/>
    <property type="match status" value="1"/>
</dbReference>
<dbReference type="InterPro" id="IPR007421">
    <property type="entry name" value="Schlafen_AlbA_2_dom"/>
</dbReference>
<dbReference type="InterPro" id="IPR021754">
    <property type="entry name" value="DUF3320"/>
</dbReference>
<evidence type="ECO:0000259" key="3">
    <source>
        <dbReference type="Pfam" id="PF13086"/>
    </source>
</evidence>
<reference evidence="6 7" key="1">
    <citation type="submission" date="2020-03" db="EMBL/GenBank/DDBJ databases">
        <title>Genomic Encyclopedia of Type Strains, Phase IV (KMG-IV): sequencing the most valuable type-strain genomes for metagenomic binning, comparative biology and taxonomic classification.</title>
        <authorList>
            <person name="Goeker M."/>
        </authorList>
    </citation>
    <scope>NUCLEOTIDE SEQUENCE [LARGE SCALE GENOMIC DNA]</scope>
    <source>
        <strain evidence="6 7">DSM 19867</strain>
    </source>
</reference>
<dbReference type="EMBL" id="JAASRM010000001">
    <property type="protein sequence ID" value="NIK87540.1"/>
    <property type="molecule type" value="Genomic_DNA"/>
</dbReference>
<dbReference type="Gene3D" id="3.40.960.10">
    <property type="entry name" value="VSR Endonuclease"/>
    <property type="match status" value="1"/>
</dbReference>
<dbReference type="InterPro" id="IPR049468">
    <property type="entry name" value="Restrct_endonuc-II-like_dom"/>
</dbReference>
<keyword evidence="6" id="KW-0255">Endonuclease</keyword>
<dbReference type="Pfam" id="PF13086">
    <property type="entry name" value="AAA_11"/>
    <property type="match status" value="2"/>
</dbReference>
<evidence type="ECO:0000259" key="4">
    <source>
        <dbReference type="Pfam" id="PF13087"/>
    </source>
</evidence>
<dbReference type="RefSeq" id="WP_167081254.1">
    <property type="nucleotide sequence ID" value="NZ_BAAADC010000001.1"/>
</dbReference>
<dbReference type="Pfam" id="PF13195">
    <property type="entry name" value="DUF4011"/>
    <property type="match status" value="1"/>
</dbReference>
<dbReference type="Pfam" id="PF13087">
    <property type="entry name" value="AAA_12"/>
    <property type="match status" value="1"/>
</dbReference>
<dbReference type="PANTHER" id="PTHR10887">
    <property type="entry name" value="DNA2/NAM7 HELICASE FAMILY"/>
    <property type="match status" value="1"/>
</dbReference>
<dbReference type="Gene3D" id="3.40.50.300">
    <property type="entry name" value="P-loop containing nucleotide triphosphate hydrolases"/>
    <property type="match status" value="3"/>
</dbReference>
<keyword evidence="7" id="KW-1185">Reference proteome</keyword>
<sequence>MLDVVEATEGEAVSILQSSLPADTKLERARTELLDLSARNRLLNMPRSAKSAQTLEIIDELPDEVFRLLVTGGRPFTFLAGKSAVGADDADDEEIDELAQPEDDGVDERGVANRHIDTRLQTRLTPAGLQKRLLSLYTDSRTLEEEQGVNILFLALGTLKWVDPTNAENTRFAPLVLVPVSLERGNAAEKFKLRWRQEDVASNLSLEAFLDRLHGIRLPAFVAEDDFKPSDYAAAVSEAVSAKPGWTVQPNDIVLGFFSFAKFLMYRDLDPDIWPPKSKITELPLVKALLTDGFDNDDNLIAEDEVIDRKIAPSEMLHIVDSDSSQTLAVHEVRRGRNLVIQGPPGTGKSQTIANIIASAVADGKTVLFVAEKMAALEVVKRRLDSTGVGDACLELHSHKAKKRDVIRELERTWQLGAPKGEEADLLLRRLTEARDRLNDHADRMHCLHKPSELTPYQVIGHLVRLRNDERRASDIFLPQAARWSTEDFRLRYELLKELTERIAEIGPPLEHPWHGVQLGPISPMDRDRILQPLPELSEILCQLRARGDELAVLLEISSPVTLADFNRLQELADRIASAPNLDPGALASACWINQVDMIDALVAAGASYARCTEALAGTVSSEGWATDATGLNLDLSDLPDEFRLEDFSDLARIVEHVPDLIRDVERLSQELGTTACSTLRSIDRLTLIADRVACAPSASPEAFAAELWNAGVEQAGDLAEAVFKFDEAKLVIGQRLVDAAWRQDFSAARATLASHGNSVFRIFNGDWRKANKLVRSVLADPKLKLEEILPLLDALCRGQAALEEIQKGDDLGRKAFGSHWRGERSAPAPLRALVAWMRSLGDLGAEPRLIAARKPDQDSLRELSSKISKDLNELKSELNRLWLALDRAAKPFFGGAQSILQADLAAALPRLTRLAATDAICKSIFISVPSQLPERRRILDALGDGQRCLAGLVSADALGKEAFAGAWGGANSNWTVLGNAAHWIKENADIRHLASRIPDRIDIAKRVAVLSQDRDTFVRRIKAFCDAIRLDRVLALGHAEPSSCYLERLTRRLGTWVVSGEALPKWIEYRDRADAAQKDGLGEFVEGLEQGAIATEEVLPLFELSVFEAIFNDMIRLDPELARFNGFLHNKLVSEFSDLDQMRIRQSRLDVARAHHRRIPPTQGGTAGPLKILRGEIARKRGHMPIRQLMEKAAPAIQALKPVLMVSPLSVAQFLPPGAIEFDLLVMDEASQIQPVDAFGAVARCKQVVVVGDPQQLPPTTFFSKMTTAAADNDDDEDAAKVADIESILGLFTARGLPTRMLRWHYRSRHQSLIAVSNSQFYENKLFIVPSPYTNEAGMGLRFHHVADGLFDTGKTRTNIIEAKAVAKAIIEHALTNADQSLGVVAFSSQQRRAVLEQLELLRRGLAPEQDAFFQQQTAEPFFIKNLENVQGDERDVIFISVGYAASAVGGKVAMRFGPLGSTGGDRRLNVLISRAKRRCEVFSSITDEDIDPDFASTRKGILAFRLFLHFARTGRLSHVEATGRDHEGVLEAQIARALQDKGYQVHRNVGIAGLFIDVAVADPDQPGRYILGVECDGASYRAARSARDRDRIRRAVLEDHGWYIHRIWSADWFQRPGEELERLIAKIEEAKAELRTRDAQRKTAPRAVPVDVVTIERENVTEVGLAELEEDAAPFNGPYQEACIRKPPAAPEELHLTPTGVLSYLAEQVVSREGPVHVDEVIARLRDAWGIERAGGRIREAVERAVIASTAQGHMYREDNFLWLPGADPSVRNRAEVRSLGLRKPEMLPPTELRAAILQVVQANFGATPDQVIQFVSRNLGFKATSAQLKSVIDAAISRGISSRDLVVQNELLVAGPAADRPVPQTLPQDALHALIDSGESERLEFKQTLRWDVEMNAVNRKLEDVVIKTIAGFTNQAGGILLIGVRDDGIITGIESDISTLSGGNRDKFELHLTHLINSHFGPAFHATRLRLSFPILAGKTLCRVDVQKSPTGVVVKLPDRGGNTAERFYVRVANSTQELSLSQMASFITSRK</sequence>
<dbReference type="InterPro" id="IPR041679">
    <property type="entry name" value="DNA2/NAM7-like_C"/>
</dbReference>
<comment type="caution">
    <text evidence="6">The sequence shown here is derived from an EMBL/GenBank/DDBJ whole genome shotgun (WGS) entry which is preliminary data.</text>
</comment>
<dbReference type="Pfam" id="PF18741">
    <property type="entry name" value="MTES_1575"/>
    <property type="match status" value="1"/>
</dbReference>
<organism evidence="6 7">
    <name type="scientific">Rhizomicrobium palustre</name>
    <dbReference type="NCBI Taxonomy" id="189966"/>
    <lineage>
        <taxon>Bacteria</taxon>
        <taxon>Pseudomonadati</taxon>
        <taxon>Pseudomonadota</taxon>
        <taxon>Alphaproteobacteria</taxon>
        <taxon>Micropepsales</taxon>
        <taxon>Micropepsaceae</taxon>
        <taxon>Rhizomicrobium</taxon>
    </lineage>
</organism>
<proteinExistence type="predicted"/>
<dbReference type="GO" id="GO:0004386">
    <property type="term" value="F:helicase activity"/>
    <property type="evidence" value="ECO:0007669"/>
    <property type="project" value="InterPro"/>
</dbReference>
<evidence type="ECO:0000259" key="5">
    <source>
        <dbReference type="Pfam" id="PF18741"/>
    </source>
</evidence>